<comment type="caution">
    <text evidence="2">The sequence shown here is derived from an EMBL/GenBank/DDBJ whole genome shotgun (WGS) entry which is preliminary data.</text>
</comment>
<dbReference type="InterPro" id="IPR032675">
    <property type="entry name" value="LRR_dom_sf"/>
</dbReference>
<sequence>MSSAREVDYDALEATTKIEDITNDEVNQGTLRSLRDDDGDLSYLYICGGEEAYDHGDYRPKSSEELGWLGHFAKKSAHLEEFGMCERDAFYNNCSQQSIDRFFEDIGKCNRIRKFHFDCIYDDLTEIIRKLDPAIKNNNITHLCLSGCYLGETDVNHIFNVFRDDMKGLEDLSIQCDDDIGHDLDDDIMAGCIPSLVACANVRRLTLTALNMSNNSCAALSSVFTQMTALRELDLANNSIRNDGAEVLVRGLAECKYLHSVSICRNRISDDGLKVLFQGLPTSVNTLFLNSNQITLAQHLPLLRFKELDLSGNTLSSDGPRVIAASLADPECRLEALYLNDANIVDEEATVLASSLWNNQRLTCLSLEMNGITYRGWNVFSSVLCDTKSINATHGSNHALQRLGYLLSSNVPKDVETLLYLNRGQDKNLVAATKILQTHRHLDMRALFDAKLLLLPHVVAWLERFAESQLDLKLSSIYEFARAMPMEVVDGVAGEKKGKKRMHSSA</sequence>
<reference evidence="2 3" key="1">
    <citation type="journal article" date="2012" name="Genome Biol.">
        <title>Genome and low-iron response of an oceanic diatom adapted to chronic iron limitation.</title>
        <authorList>
            <person name="Lommer M."/>
            <person name="Specht M."/>
            <person name="Roy A.S."/>
            <person name="Kraemer L."/>
            <person name="Andreson R."/>
            <person name="Gutowska M.A."/>
            <person name="Wolf J."/>
            <person name="Bergner S.V."/>
            <person name="Schilhabel M.B."/>
            <person name="Klostermeier U.C."/>
            <person name="Beiko R.G."/>
            <person name="Rosenstiel P."/>
            <person name="Hippler M."/>
            <person name="Laroche J."/>
        </authorList>
    </citation>
    <scope>NUCLEOTIDE SEQUENCE [LARGE SCALE GENOMIC DNA]</scope>
    <source>
        <strain evidence="2 3">CCMP1005</strain>
    </source>
</reference>
<proteinExistence type="predicted"/>
<gene>
    <name evidence="2" type="ORF">THAOC_35720</name>
</gene>
<dbReference type="AlphaFoldDB" id="K0R2Z4"/>
<accession>K0R2Z4</accession>
<dbReference type="Proteomes" id="UP000266841">
    <property type="component" value="Unassembled WGS sequence"/>
</dbReference>
<dbReference type="PANTHER" id="PTHR24111:SF0">
    <property type="entry name" value="LEUCINE-RICH REPEAT-CONTAINING PROTEIN"/>
    <property type="match status" value="1"/>
</dbReference>
<keyword evidence="1" id="KW-0677">Repeat</keyword>
<dbReference type="InterPro" id="IPR001611">
    <property type="entry name" value="Leu-rich_rpt"/>
</dbReference>
<dbReference type="OMA" id="GMCERDA"/>
<organism evidence="2 3">
    <name type="scientific">Thalassiosira oceanica</name>
    <name type="common">Marine diatom</name>
    <dbReference type="NCBI Taxonomy" id="159749"/>
    <lineage>
        <taxon>Eukaryota</taxon>
        <taxon>Sar</taxon>
        <taxon>Stramenopiles</taxon>
        <taxon>Ochrophyta</taxon>
        <taxon>Bacillariophyta</taxon>
        <taxon>Coscinodiscophyceae</taxon>
        <taxon>Thalassiosirophycidae</taxon>
        <taxon>Thalassiosirales</taxon>
        <taxon>Thalassiosiraceae</taxon>
        <taxon>Thalassiosira</taxon>
    </lineage>
</organism>
<dbReference type="SMART" id="SM00368">
    <property type="entry name" value="LRR_RI"/>
    <property type="match status" value="4"/>
</dbReference>
<dbReference type="EMBL" id="AGNL01048355">
    <property type="protein sequence ID" value="EJK45659.1"/>
    <property type="molecule type" value="Genomic_DNA"/>
</dbReference>
<dbReference type="OrthoDB" id="341587at2759"/>
<protein>
    <submittedName>
        <fullName evidence="2">Uncharacterized protein</fullName>
    </submittedName>
</protein>
<name>K0R2Z4_THAOC</name>
<dbReference type="PANTHER" id="PTHR24111">
    <property type="entry name" value="LEUCINE-RICH REPEAT-CONTAINING PROTEIN 34"/>
    <property type="match status" value="1"/>
</dbReference>
<dbReference type="Gene3D" id="3.80.10.10">
    <property type="entry name" value="Ribonuclease Inhibitor"/>
    <property type="match status" value="2"/>
</dbReference>
<evidence type="ECO:0000313" key="2">
    <source>
        <dbReference type="EMBL" id="EJK45659.1"/>
    </source>
</evidence>
<evidence type="ECO:0000256" key="1">
    <source>
        <dbReference type="ARBA" id="ARBA00022737"/>
    </source>
</evidence>
<dbReference type="Pfam" id="PF13516">
    <property type="entry name" value="LRR_6"/>
    <property type="match status" value="1"/>
</dbReference>
<dbReference type="SUPFAM" id="SSF52047">
    <property type="entry name" value="RNI-like"/>
    <property type="match status" value="1"/>
</dbReference>
<evidence type="ECO:0000313" key="3">
    <source>
        <dbReference type="Proteomes" id="UP000266841"/>
    </source>
</evidence>
<dbReference type="InterPro" id="IPR052201">
    <property type="entry name" value="LRR-containing_regulator"/>
</dbReference>
<keyword evidence="3" id="KW-1185">Reference proteome</keyword>